<dbReference type="Pfam" id="PF03055">
    <property type="entry name" value="RPE65"/>
    <property type="match status" value="1"/>
</dbReference>
<comment type="similarity">
    <text evidence="1">Belongs to the carotenoid oxygenase family.</text>
</comment>
<sequence>MAQNETPRAPYNNWPNDAGFEATVEQREPIELPVTGSIPSRLAGTLYRTGPGTYKVGGSNFQRSHWFDGFTHLHRFQLIAQPTGTCKVLYNSRRQVDALIEEARKSGTLEGITFGQKRDPCESIFKKIKSLFRPSIDMKDPNLVNAGVTVHANAPLHPKEFDPPVGSAQLHSLVSLTDANILKHIDPETLEPLGVTRQDILHPDLKGPLSCSHAAFDAASRDVYNYNLDMGRYATYRVFRTSATSGKTDILATVTGPAVKPAYLHSFFLSHNYVILCIWPCIFAAAGAKILWERNMVDALNFNPEIQTRWYVIDRRHERGVVATFLSPAFFSFHTINAWETNNSDDAADIMCDIIEYPTDEIIRAAYYENMVSTGQGAGLYGGSRPRLVRYRLANVPKIGRFETSAGDADLPRAEIMLKIEADIGDLPTINPKFSTKRTRYVYNVINQDKSSFADAIAKVDLETQEIRLWERERHTPGEAIFVPDGTDDAEDAGYLLSVVLNGDTGTSYLICLDARNMTEIGRADCASAVGFGFHGSHYPSHT</sequence>
<evidence type="ECO:0000313" key="6">
    <source>
        <dbReference type="EMBL" id="KAE8394603.1"/>
    </source>
</evidence>
<evidence type="ECO:0000256" key="1">
    <source>
        <dbReference type="ARBA" id="ARBA00006787"/>
    </source>
</evidence>
<dbReference type="GO" id="GO:0010436">
    <property type="term" value="F:carotenoid dioxygenase activity"/>
    <property type="evidence" value="ECO:0007669"/>
    <property type="project" value="TreeGrafter"/>
</dbReference>
<evidence type="ECO:0000256" key="5">
    <source>
        <dbReference type="PIRSR" id="PIRSR604294-1"/>
    </source>
</evidence>
<name>A0A5N7CMA2_PETAA</name>
<keyword evidence="2 5" id="KW-0479">Metal-binding</keyword>
<gene>
    <name evidence="6" type="ORF">BDV23DRAFT_196129</name>
</gene>
<dbReference type="PANTHER" id="PTHR10543">
    <property type="entry name" value="BETA-CAROTENE DIOXYGENASE"/>
    <property type="match status" value="1"/>
</dbReference>
<accession>A0A5N7CMA2</accession>
<organism evidence="6">
    <name type="scientific">Petromyces alliaceus</name>
    <name type="common">Aspergillus alliaceus</name>
    <dbReference type="NCBI Taxonomy" id="209559"/>
    <lineage>
        <taxon>Eukaryota</taxon>
        <taxon>Fungi</taxon>
        <taxon>Dikarya</taxon>
        <taxon>Ascomycota</taxon>
        <taxon>Pezizomycotina</taxon>
        <taxon>Eurotiomycetes</taxon>
        <taxon>Eurotiomycetidae</taxon>
        <taxon>Eurotiales</taxon>
        <taxon>Aspergillaceae</taxon>
        <taxon>Aspergillus</taxon>
        <taxon>Aspergillus subgen. Circumdati</taxon>
    </lineage>
</organism>
<dbReference type="Proteomes" id="UP000326877">
    <property type="component" value="Unassembled WGS sequence"/>
</dbReference>
<keyword evidence="3" id="KW-0560">Oxidoreductase</keyword>
<dbReference type="PANTHER" id="PTHR10543:SF24">
    <property type="entry name" value="CAROTENOID ISOMEROOXYGENASE"/>
    <property type="match status" value="1"/>
</dbReference>
<feature type="binding site" evidence="5">
    <location>
        <position position="213"/>
    </location>
    <ligand>
        <name>Fe cation</name>
        <dbReference type="ChEBI" id="CHEBI:24875"/>
        <note>catalytic</note>
    </ligand>
</feature>
<feature type="binding site" evidence="5">
    <location>
        <position position="334"/>
    </location>
    <ligand>
        <name>Fe cation</name>
        <dbReference type="ChEBI" id="CHEBI:24875"/>
        <note>catalytic</note>
    </ligand>
</feature>
<comment type="cofactor">
    <cofactor evidence="5">
        <name>Fe(2+)</name>
        <dbReference type="ChEBI" id="CHEBI:29033"/>
    </cofactor>
    <text evidence="5">Binds 1 Fe(2+) ion per subunit.</text>
</comment>
<evidence type="ECO:0000256" key="2">
    <source>
        <dbReference type="ARBA" id="ARBA00022723"/>
    </source>
</evidence>
<dbReference type="GO" id="GO:0046872">
    <property type="term" value="F:metal ion binding"/>
    <property type="evidence" value="ECO:0007669"/>
    <property type="project" value="UniProtKB-KW"/>
</dbReference>
<feature type="binding site" evidence="5">
    <location>
        <position position="535"/>
    </location>
    <ligand>
        <name>Fe cation</name>
        <dbReference type="ChEBI" id="CHEBI:24875"/>
        <note>catalytic</note>
    </ligand>
</feature>
<dbReference type="EMBL" id="ML735222">
    <property type="protein sequence ID" value="KAE8394603.1"/>
    <property type="molecule type" value="Genomic_DNA"/>
</dbReference>
<dbReference type="OrthoDB" id="407010at2759"/>
<proteinExistence type="inferred from homology"/>
<protein>
    <submittedName>
        <fullName evidence="6">Carotenoid oxygenase</fullName>
    </submittedName>
</protein>
<reference evidence="6" key="1">
    <citation type="submission" date="2019-04" db="EMBL/GenBank/DDBJ databases">
        <title>Friends and foes A comparative genomics studyof 23 Aspergillus species from section Flavi.</title>
        <authorList>
            <consortium name="DOE Joint Genome Institute"/>
            <person name="Kjaerbolling I."/>
            <person name="Vesth T."/>
            <person name="Frisvad J.C."/>
            <person name="Nybo J.L."/>
            <person name="Theobald S."/>
            <person name="Kildgaard S."/>
            <person name="Isbrandt T."/>
            <person name="Kuo A."/>
            <person name="Sato A."/>
            <person name="Lyhne E.K."/>
            <person name="Kogle M.E."/>
            <person name="Wiebenga A."/>
            <person name="Kun R.S."/>
            <person name="Lubbers R.J."/>
            <person name="Makela M.R."/>
            <person name="Barry K."/>
            <person name="Chovatia M."/>
            <person name="Clum A."/>
            <person name="Daum C."/>
            <person name="Haridas S."/>
            <person name="He G."/>
            <person name="LaButti K."/>
            <person name="Lipzen A."/>
            <person name="Mondo S."/>
            <person name="Riley R."/>
            <person name="Salamov A."/>
            <person name="Simmons B.A."/>
            <person name="Magnuson J.K."/>
            <person name="Henrissat B."/>
            <person name="Mortensen U.H."/>
            <person name="Larsen T.O."/>
            <person name="Devries R.P."/>
            <person name="Grigoriev I.V."/>
            <person name="Machida M."/>
            <person name="Baker S.E."/>
            <person name="Andersen M.R."/>
        </authorList>
    </citation>
    <scope>NUCLEOTIDE SEQUENCE [LARGE SCALE GENOMIC DNA]</scope>
    <source>
        <strain evidence="6">IBT 14317</strain>
    </source>
</reference>
<dbReference type="GO" id="GO:0016121">
    <property type="term" value="P:carotene catabolic process"/>
    <property type="evidence" value="ECO:0007669"/>
    <property type="project" value="TreeGrafter"/>
</dbReference>
<evidence type="ECO:0000256" key="3">
    <source>
        <dbReference type="ARBA" id="ARBA00023002"/>
    </source>
</evidence>
<keyword evidence="4 5" id="KW-0408">Iron</keyword>
<evidence type="ECO:0000256" key="4">
    <source>
        <dbReference type="ARBA" id="ARBA00023004"/>
    </source>
</evidence>
<dbReference type="InterPro" id="IPR004294">
    <property type="entry name" value="Carotenoid_Oase"/>
</dbReference>
<feature type="binding site" evidence="5">
    <location>
        <position position="265"/>
    </location>
    <ligand>
        <name>Fe cation</name>
        <dbReference type="ChEBI" id="CHEBI:24875"/>
        <note>catalytic</note>
    </ligand>
</feature>
<dbReference type="AlphaFoldDB" id="A0A5N7CMA2"/>